<sequence length="613" mass="71004">KQITIRDYKIISYQRDTTYLDTTLTIKKEYKYNYLRKDDFELIPFANVGQPYNKLGVDLRSDQLYPTLGAAALNYNYAEVRDVDYYNVATPMTDLFFKTTFEEGQLLDAMLTFNTSPRFNFSLGYKGFRSLGKYLSDQAESGNFRTTANYVTRNGRYRIRGHVAAQDIETQANGGLINKEQQFEAGDPDFDDRKKVEVRFNDADNKIMGKRYYFDHFFKLIKQNQDSSRVERTALGIGHVFNYETKYYTFGQTQQSDYFGDRFVATIADKAQLKAMYNEVNAEFYNATLGRLKGNLSLYNYNYFFNSILVSQDGNIIPSRLKGEEIAIGGTYEKKIKGFELQGEFKYNLSGELGGNLLNAIAGYRLSDRHKISISAHGSSRMPNFNYLLYQSDYRNYNWSNVSVFEKQQVFGAGLNFESKLWGNLDVDYTTVDNYSYFASNSDFIAEEGVENSVITPFQEGNVLKHSKIKYNKEFRLGSFALNNTVMYQNVSQANAVLNVPEWVTRNTLYFSSDVFKKAMYLQTGVTLKYFTSYTMDAYNPLLGEFYIQNDEMLGGYPMLDFFINAKIQQTRVYLKLEHFNSGFSEPRDYYSAPNYPYRDSVIRFGLVWNFFS</sequence>
<evidence type="ECO:0008006" key="2">
    <source>
        <dbReference type="Google" id="ProtNLM"/>
    </source>
</evidence>
<dbReference type="EMBL" id="LAZR01013645">
    <property type="protein sequence ID" value="KKM21021.1"/>
    <property type="molecule type" value="Genomic_DNA"/>
</dbReference>
<organism evidence="1">
    <name type="scientific">marine sediment metagenome</name>
    <dbReference type="NCBI Taxonomy" id="412755"/>
    <lineage>
        <taxon>unclassified sequences</taxon>
        <taxon>metagenomes</taxon>
        <taxon>ecological metagenomes</taxon>
    </lineage>
</organism>
<dbReference type="AlphaFoldDB" id="A0A0F9HZZ2"/>
<feature type="non-terminal residue" evidence="1">
    <location>
        <position position="1"/>
    </location>
</feature>
<name>A0A0F9HZZ2_9ZZZZ</name>
<proteinExistence type="predicted"/>
<dbReference type="Pfam" id="PF14121">
    <property type="entry name" value="Porin_10"/>
    <property type="match status" value="1"/>
</dbReference>
<protein>
    <recommendedName>
        <fullName evidence="2">TonB-dependent receptor-like beta-barrel domain-containing protein</fullName>
    </recommendedName>
</protein>
<gene>
    <name evidence="1" type="ORF">LCGC14_1639630</name>
</gene>
<comment type="caution">
    <text evidence="1">The sequence shown here is derived from an EMBL/GenBank/DDBJ whole genome shotgun (WGS) entry which is preliminary data.</text>
</comment>
<reference evidence="1" key="1">
    <citation type="journal article" date="2015" name="Nature">
        <title>Complex archaea that bridge the gap between prokaryotes and eukaryotes.</title>
        <authorList>
            <person name="Spang A."/>
            <person name="Saw J.H."/>
            <person name="Jorgensen S.L."/>
            <person name="Zaremba-Niedzwiedzka K."/>
            <person name="Martijn J."/>
            <person name="Lind A.E."/>
            <person name="van Eijk R."/>
            <person name="Schleper C."/>
            <person name="Guy L."/>
            <person name="Ettema T.J."/>
        </authorList>
    </citation>
    <scope>NUCLEOTIDE SEQUENCE</scope>
</reference>
<accession>A0A0F9HZZ2</accession>
<evidence type="ECO:0000313" key="1">
    <source>
        <dbReference type="EMBL" id="KKM21021.1"/>
    </source>
</evidence>
<dbReference type="InterPro" id="IPR025631">
    <property type="entry name" value="Porin_10"/>
</dbReference>